<name>A0A655DFI7_MYCTX</name>
<evidence type="ECO:0000313" key="1">
    <source>
        <dbReference type="EMBL" id="CKT45844.1"/>
    </source>
</evidence>
<proteinExistence type="predicted"/>
<sequence>MGFQGDDADHRVVVVAHIGALGGRCAVGDPPQPEQPDDVVDAYRTGVPQRGLDQRAKRSVLLLSEPVRPPRWLRPVLAELVELIRRRTCGHTLGQHVLQSPGVGPVGVHANGEVCHDAQRHAGPERLRLRTGELLVQLPLQPAVEIDGIGVFVDEIGDT</sequence>
<reference evidence="1 2" key="1">
    <citation type="submission" date="2015-03" db="EMBL/GenBank/DDBJ databases">
        <authorList>
            <consortium name="Pathogen Informatics"/>
        </authorList>
    </citation>
    <scope>NUCLEOTIDE SEQUENCE [LARGE SCALE GENOMIC DNA]</scope>
    <source>
        <strain evidence="1 2">Bir 172</strain>
    </source>
</reference>
<evidence type="ECO:0000313" key="2">
    <source>
        <dbReference type="Proteomes" id="UP000048948"/>
    </source>
</evidence>
<accession>A0A655DFI7</accession>
<dbReference type="AlphaFoldDB" id="A0A655DFI7"/>
<gene>
    <name evidence="1" type="ORF">ERS027646_03611</name>
</gene>
<protein>
    <submittedName>
        <fullName evidence="1">Uncharacterized protein</fullName>
    </submittedName>
</protein>
<organism evidence="1 2">
    <name type="scientific">Mycobacterium tuberculosis</name>
    <dbReference type="NCBI Taxonomy" id="1773"/>
    <lineage>
        <taxon>Bacteria</taxon>
        <taxon>Bacillati</taxon>
        <taxon>Actinomycetota</taxon>
        <taxon>Actinomycetes</taxon>
        <taxon>Mycobacteriales</taxon>
        <taxon>Mycobacteriaceae</taxon>
        <taxon>Mycobacterium</taxon>
        <taxon>Mycobacterium tuberculosis complex</taxon>
    </lineage>
</organism>
<dbReference type="EMBL" id="CNGE01000879">
    <property type="protein sequence ID" value="CKT45844.1"/>
    <property type="molecule type" value="Genomic_DNA"/>
</dbReference>
<dbReference type="Proteomes" id="UP000048948">
    <property type="component" value="Unassembled WGS sequence"/>
</dbReference>